<dbReference type="GO" id="GO:0016810">
    <property type="term" value="F:hydrolase activity, acting on carbon-nitrogen (but not peptide) bonds"/>
    <property type="evidence" value="ECO:0007669"/>
    <property type="project" value="InterPro"/>
</dbReference>
<dbReference type="PROSITE" id="PS51677">
    <property type="entry name" value="NODB"/>
    <property type="match status" value="1"/>
</dbReference>
<keyword evidence="2" id="KW-0812">Transmembrane</keyword>
<dbReference type="PANTHER" id="PTHR10587">
    <property type="entry name" value="GLYCOSYL TRANSFERASE-RELATED"/>
    <property type="match status" value="1"/>
</dbReference>
<dbReference type="GO" id="GO:0005975">
    <property type="term" value="P:carbohydrate metabolic process"/>
    <property type="evidence" value="ECO:0007669"/>
    <property type="project" value="InterPro"/>
</dbReference>
<dbReference type="EMBL" id="VDLY02000005">
    <property type="protein sequence ID" value="KAB8167236.1"/>
    <property type="molecule type" value="Genomic_DNA"/>
</dbReference>
<keyword evidence="5" id="KW-1185">Reference proteome</keyword>
<protein>
    <submittedName>
        <fullName evidence="4">Polysaccharide deacetylase family protein</fullName>
    </submittedName>
</protein>
<dbReference type="InterPro" id="IPR002509">
    <property type="entry name" value="NODB_dom"/>
</dbReference>
<feature type="compositionally biased region" description="Basic and acidic residues" evidence="1">
    <location>
        <begin position="176"/>
        <end position="191"/>
    </location>
</feature>
<dbReference type="InterPro" id="IPR011330">
    <property type="entry name" value="Glyco_hydro/deAcase_b/a-brl"/>
</dbReference>
<name>A0A5N6AGV8_9ACTN</name>
<accession>A0A5N6AGV8</accession>
<dbReference type="InterPro" id="IPR050248">
    <property type="entry name" value="Polysacc_deacetylase_ArnD"/>
</dbReference>
<organism evidence="4 5">
    <name type="scientific">Streptomyces mimosae</name>
    <dbReference type="NCBI Taxonomy" id="2586635"/>
    <lineage>
        <taxon>Bacteria</taxon>
        <taxon>Bacillati</taxon>
        <taxon>Actinomycetota</taxon>
        <taxon>Actinomycetes</taxon>
        <taxon>Kitasatosporales</taxon>
        <taxon>Streptomycetaceae</taxon>
        <taxon>Streptomyces</taxon>
    </lineage>
</organism>
<evidence type="ECO:0000313" key="5">
    <source>
        <dbReference type="Proteomes" id="UP000314251"/>
    </source>
</evidence>
<dbReference type="Gene3D" id="3.20.20.370">
    <property type="entry name" value="Glycoside hydrolase/deacetylase"/>
    <property type="match status" value="1"/>
</dbReference>
<dbReference type="Pfam" id="PF01522">
    <property type="entry name" value="Polysacc_deac_1"/>
    <property type="match status" value="1"/>
</dbReference>
<evidence type="ECO:0000259" key="3">
    <source>
        <dbReference type="PROSITE" id="PS51677"/>
    </source>
</evidence>
<feature type="transmembrane region" description="Helical" evidence="2">
    <location>
        <begin position="76"/>
        <end position="94"/>
    </location>
</feature>
<feature type="compositionally biased region" description="Gly residues" evidence="1">
    <location>
        <begin position="46"/>
        <end position="64"/>
    </location>
</feature>
<feature type="region of interest" description="Disordered" evidence="1">
    <location>
        <begin position="43"/>
        <end position="68"/>
    </location>
</feature>
<keyword evidence="2" id="KW-1133">Transmembrane helix</keyword>
<dbReference type="AlphaFoldDB" id="A0A5N6AGV8"/>
<evidence type="ECO:0000256" key="2">
    <source>
        <dbReference type="SAM" id="Phobius"/>
    </source>
</evidence>
<dbReference type="OrthoDB" id="3373088at2"/>
<sequence>MKLIRQVVQNDWKDRLAARARAPRHARPRASAALLARLTALRGNARTGGGGSGGGTTGGGGSGHGSRPLRARLRRYGALGGATVLAVVCSGVGIPPPLRPDQPPDEPRWRTLTAEIAAPTARGAPFLGVPQRVQAPDIAHSLQAYADRLQRAEVRRGAAVKQWKLRKAPLRAPTPPEKKPELTTEPGHLKGEGLPPVIVQVPTDQKVIFLTVDDGADKDPALLEMLRGLDVPMSGFLSDEVAREDYGYFREAQRAGYGMHNHSITHRQMDRLSEAEQRAEICGQQDILEKELGHRPVLFRPPYGAYDEATLRAAAACGIEVVPLWAAEAFPDRIEYGRADRKFHPGDIVLTHFRGEAEWDAAMTDMVRRLLDAATEQGFAVARLEDYL</sequence>
<dbReference type="CDD" id="cd10917">
    <property type="entry name" value="CE4_NodB_like_6s_7s"/>
    <property type="match status" value="1"/>
</dbReference>
<dbReference type="Proteomes" id="UP000314251">
    <property type="component" value="Unassembled WGS sequence"/>
</dbReference>
<proteinExistence type="predicted"/>
<comment type="caution">
    <text evidence="4">The sequence shown here is derived from an EMBL/GenBank/DDBJ whole genome shotgun (WGS) entry which is preliminary data.</text>
</comment>
<reference evidence="4" key="1">
    <citation type="submission" date="2019-10" db="EMBL/GenBank/DDBJ databases">
        <title>Nonomuraea sp. nov., isolated from Phyllanthus amarus.</title>
        <authorList>
            <person name="Klykleung N."/>
            <person name="Tanasupawat S."/>
        </authorList>
    </citation>
    <scope>NUCLEOTIDE SEQUENCE [LARGE SCALE GENOMIC DNA]</scope>
    <source>
        <strain evidence="4">3MP-10</strain>
    </source>
</reference>
<feature type="region of interest" description="Disordered" evidence="1">
    <location>
        <begin position="169"/>
        <end position="193"/>
    </location>
</feature>
<keyword evidence="2" id="KW-0472">Membrane</keyword>
<feature type="domain" description="NodB homology" evidence="3">
    <location>
        <begin position="206"/>
        <end position="388"/>
    </location>
</feature>
<gene>
    <name evidence="4" type="ORF">FH607_010155</name>
</gene>
<dbReference type="SUPFAM" id="SSF88713">
    <property type="entry name" value="Glycoside hydrolase/deacetylase"/>
    <property type="match status" value="1"/>
</dbReference>
<evidence type="ECO:0000313" key="4">
    <source>
        <dbReference type="EMBL" id="KAB8167236.1"/>
    </source>
</evidence>
<dbReference type="PANTHER" id="PTHR10587:SF134">
    <property type="entry name" value="SECRETED PROTEIN"/>
    <property type="match status" value="1"/>
</dbReference>
<dbReference type="RefSeq" id="WP_139667097.1">
    <property type="nucleotide sequence ID" value="NZ_VDLY02000005.1"/>
</dbReference>
<evidence type="ECO:0000256" key="1">
    <source>
        <dbReference type="SAM" id="MobiDB-lite"/>
    </source>
</evidence>